<dbReference type="OrthoDB" id="1432332at2"/>
<organism evidence="1 2">
    <name type="scientific">Pseudomonas mucidolens</name>
    <dbReference type="NCBI Taxonomy" id="46679"/>
    <lineage>
        <taxon>Bacteria</taxon>
        <taxon>Pseudomonadati</taxon>
        <taxon>Pseudomonadota</taxon>
        <taxon>Gammaproteobacteria</taxon>
        <taxon>Pseudomonadales</taxon>
        <taxon>Pseudomonadaceae</taxon>
        <taxon>Pseudomonas</taxon>
    </lineage>
</organism>
<keyword evidence="2" id="KW-1185">Reference proteome</keyword>
<protein>
    <submittedName>
        <fullName evidence="1">Uncharacterized protein</fullName>
    </submittedName>
</protein>
<evidence type="ECO:0000313" key="1">
    <source>
        <dbReference type="EMBL" id="SDV11673.1"/>
    </source>
</evidence>
<dbReference type="RefSeq" id="WP_084379750.1">
    <property type="nucleotide sequence ID" value="NZ_LS483433.1"/>
</dbReference>
<name>A0A1H2P1V5_9PSED</name>
<gene>
    <name evidence="1" type="ORF">SAMN05216202_5323</name>
</gene>
<proteinExistence type="predicted"/>
<dbReference type="Proteomes" id="UP000198600">
    <property type="component" value="Chromosome I"/>
</dbReference>
<dbReference type="EMBL" id="LT629802">
    <property type="protein sequence ID" value="SDV11673.1"/>
    <property type="molecule type" value="Genomic_DNA"/>
</dbReference>
<accession>A0A1H2P1V5</accession>
<sequence length="377" mass="42234">MRVLTIYFCGTSSNQFDAFKETYWNGELISTLARNTQGREFADWIIIDGPGSGNLQEDELFTKPGGYYKLSGIARGSGWEENVKHAAQIIKGKFDWQREKLTAENYKQLQAAGVPIEDVNATGCWLWRHYEYGDRQVTPQLLQEQIIKMFRKEETLPEQVNLVGWSRGGVSCVMLANLMLNDPELKGIHVNIFAVDPVPGATNFDSHRVQLGENVREYVAMYARDERSTGFMCVIPNTDVSTKVSIYPMAGRHATLVGNAAANGAKGTKVLFEPGDIVRHYAEVCLTRWGVSLDKMLSLTAPQLDQRLATIKKSYNVYTVMRSTTYTARVYSEIDGERKVHFNGDAKFSSVSGPRFSPEKGLSVGHIPDSSYFNDIV</sequence>
<evidence type="ECO:0000313" key="2">
    <source>
        <dbReference type="Proteomes" id="UP000198600"/>
    </source>
</evidence>
<reference evidence="2" key="1">
    <citation type="submission" date="2016-10" db="EMBL/GenBank/DDBJ databases">
        <authorList>
            <person name="Varghese N."/>
            <person name="Submissions S."/>
        </authorList>
    </citation>
    <scope>NUCLEOTIDE SEQUENCE [LARGE SCALE GENOMIC DNA]</scope>
    <source>
        <strain evidence="2">LMG 2223</strain>
    </source>
</reference>
<dbReference type="AlphaFoldDB" id="A0A1H2P1V5"/>